<name>C8Z3F7_YEAS8</name>
<accession>C8Z3F7</accession>
<evidence type="ECO:0000313" key="2">
    <source>
        <dbReference type="EMBL" id="CAY77613.1"/>
    </source>
</evidence>
<proteinExistence type="predicted"/>
<dbReference type="Proteomes" id="UP000000286">
    <property type="component" value="Chromosome I"/>
</dbReference>
<gene>
    <name evidence="2" type="ORF">EC1118_1A20_0419g</name>
</gene>
<organism evidence="2 3">
    <name type="scientific">Saccharomyces cerevisiae (strain Lalvin EC1118 / Prise de mousse)</name>
    <name type="common">Baker's yeast</name>
    <dbReference type="NCBI Taxonomy" id="643680"/>
    <lineage>
        <taxon>Eukaryota</taxon>
        <taxon>Fungi</taxon>
        <taxon>Dikarya</taxon>
        <taxon>Ascomycota</taxon>
        <taxon>Saccharomycotina</taxon>
        <taxon>Saccharomycetes</taxon>
        <taxon>Saccharomycetales</taxon>
        <taxon>Saccharomycetaceae</taxon>
        <taxon>Saccharomyces</taxon>
    </lineage>
</organism>
<evidence type="ECO:0000313" key="3">
    <source>
        <dbReference type="Proteomes" id="UP000000286"/>
    </source>
</evidence>
<dbReference type="EMBL" id="FN393058">
    <property type="protein sequence ID" value="CAY77613.1"/>
    <property type="molecule type" value="Genomic_DNA"/>
</dbReference>
<evidence type="ECO:0000256" key="1">
    <source>
        <dbReference type="SAM" id="SignalP"/>
    </source>
</evidence>
<dbReference type="AlphaFoldDB" id="C8Z3F7"/>
<reference evidence="2 3" key="1">
    <citation type="journal article" date="2009" name="Proc. Natl. Acad. Sci. U.S.A.">
        <title>Eukaryote-to-eukaryote gene transfer events revealed by the genome sequence of the wine yeast Saccharomyces cerevisiae EC1118.</title>
        <authorList>
            <person name="Novo M."/>
            <person name="Bigey F."/>
            <person name="Beyne E."/>
            <person name="Galeote V."/>
            <person name="Gavory F."/>
            <person name="Mallet S."/>
            <person name="Cambot B."/>
            <person name="Legras J.L."/>
            <person name="Wincker P."/>
            <person name="Casaregola S."/>
            <person name="Dequin S."/>
        </authorList>
    </citation>
    <scope>NUCLEOTIDE SEQUENCE [LARGE SCALE GENOMIC DNA]</scope>
    <source>
        <strain evidence="3">Lalvin EC1118 / Prise de mousse</strain>
    </source>
</reference>
<feature type="signal peptide" evidence="1">
    <location>
        <begin position="1"/>
        <end position="19"/>
    </location>
</feature>
<dbReference type="HOGENOM" id="CLU_2086156_0_0_1"/>
<feature type="chain" id="PRO_5002994903" evidence="1">
    <location>
        <begin position="20"/>
        <end position="117"/>
    </location>
</feature>
<sequence length="117" mass="13264">MAAVHLYIISFTALMISSTSEMGGYPKCSVNIEVDLIVGADMVVLIVLTQFQRVITQLPNKCQLIFNASYLPFLFTRTIKISKVERQQGERSKMAMKSKIELKLIHKGSHFYIQLPI</sequence>
<keyword evidence="1" id="KW-0732">Signal</keyword>
<protein>
    <submittedName>
        <fullName evidence="2">EC1118_1A20_0419p</fullName>
    </submittedName>
</protein>